<gene>
    <name evidence="1" type="ORF">S01H4_13965</name>
</gene>
<name>X0ZJR3_9ZZZZ</name>
<organism evidence="1">
    <name type="scientific">marine sediment metagenome</name>
    <dbReference type="NCBI Taxonomy" id="412755"/>
    <lineage>
        <taxon>unclassified sequences</taxon>
        <taxon>metagenomes</taxon>
        <taxon>ecological metagenomes</taxon>
    </lineage>
</organism>
<protein>
    <submittedName>
        <fullName evidence="1">Uncharacterized protein</fullName>
    </submittedName>
</protein>
<reference evidence="1" key="1">
    <citation type="journal article" date="2014" name="Front. Microbiol.">
        <title>High frequency of phylogenetically diverse reductive dehalogenase-homologous genes in deep subseafloor sedimentary metagenomes.</title>
        <authorList>
            <person name="Kawai M."/>
            <person name="Futagami T."/>
            <person name="Toyoda A."/>
            <person name="Takaki Y."/>
            <person name="Nishi S."/>
            <person name="Hori S."/>
            <person name="Arai W."/>
            <person name="Tsubouchi T."/>
            <person name="Morono Y."/>
            <person name="Uchiyama I."/>
            <person name="Ito T."/>
            <person name="Fujiyama A."/>
            <person name="Inagaki F."/>
            <person name="Takami H."/>
        </authorList>
    </citation>
    <scope>NUCLEOTIDE SEQUENCE</scope>
    <source>
        <strain evidence="1">Expedition CK06-06</strain>
    </source>
</reference>
<sequence>MSDFVTIVNSSFDNGIPFWIYTSDYIFGMVPVDASGARWKEISYTFEEPDNPLFVTERAADLSFQFLLEEVEKGVSFYVDDLKVPMIKEFAKTLEGKPGPEKINAVIAELINNSSKYSSKFPIIKSKDELSSLTSKI</sequence>
<comment type="caution">
    <text evidence="1">The sequence shown here is derived from an EMBL/GenBank/DDBJ whole genome shotgun (WGS) entry which is preliminary data.</text>
</comment>
<accession>X0ZJR3</accession>
<evidence type="ECO:0000313" key="1">
    <source>
        <dbReference type="EMBL" id="GAG58347.1"/>
    </source>
</evidence>
<dbReference type="AlphaFoldDB" id="X0ZJR3"/>
<proteinExistence type="predicted"/>
<dbReference type="EMBL" id="BART01006135">
    <property type="protein sequence ID" value="GAG58347.1"/>
    <property type="molecule type" value="Genomic_DNA"/>
</dbReference>